<name>A0ACB9NVD8_BAUVA</name>
<proteinExistence type="predicted"/>
<evidence type="ECO:0000313" key="1">
    <source>
        <dbReference type="EMBL" id="KAI4338270.1"/>
    </source>
</evidence>
<organism evidence="1 2">
    <name type="scientific">Bauhinia variegata</name>
    <name type="common">Purple orchid tree</name>
    <name type="synonym">Phanera variegata</name>
    <dbReference type="NCBI Taxonomy" id="167791"/>
    <lineage>
        <taxon>Eukaryota</taxon>
        <taxon>Viridiplantae</taxon>
        <taxon>Streptophyta</taxon>
        <taxon>Embryophyta</taxon>
        <taxon>Tracheophyta</taxon>
        <taxon>Spermatophyta</taxon>
        <taxon>Magnoliopsida</taxon>
        <taxon>eudicotyledons</taxon>
        <taxon>Gunneridae</taxon>
        <taxon>Pentapetalae</taxon>
        <taxon>rosids</taxon>
        <taxon>fabids</taxon>
        <taxon>Fabales</taxon>
        <taxon>Fabaceae</taxon>
        <taxon>Cercidoideae</taxon>
        <taxon>Cercideae</taxon>
        <taxon>Bauhiniinae</taxon>
        <taxon>Bauhinia</taxon>
    </lineage>
</organism>
<evidence type="ECO:0000313" key="2">
    <source>
        <dbReference type="Proteomes" id="UP000828941"/>
    </source>
</evidence>
<accession>A0ACB9NVD8</accession>
<protein>
    <submittedName>
        <fullName evidence="1">Uncharacterized protein</fullName>
    </submittedName>
</protein>
<sequence length="210" mass="21822">MITSIFRFHRERPSPAPTSAPSSERTQPIAKPRADNGTGIVDEVGSPASKGNAPQTRAQINSKPYAPKPDDKPPLKAYRNTGTQNIKGLTNLTGHVKGNANGAINFGNLSASSAAHSCSNTPPSTQPDPNMQQKMAAFGMLVETLNAIDDGKNDTATSQPSGSRPSGSGKITKGDDFNNTGTQNITGLSNLTGSTEGDANGAINFGELRC</sequence>
<dbReference type="EMBL" id="CM039431">
    <property type="protein sequence ID" value="KAI4338270.1"/>
    <property type="molecule type" value="Genomic_DNA"/>
</dbReference>
<dbReference type="Proteomes" id="UP000828941">
    <property type="component" value="Chromosome 6"/>
</dbReference>
<keyword evidence="2" id="KW-1185">Reference proteome</keyword>
<reference evidence="1 2" key="1">
    <citation type="journal article" date="2022" name="DNA Res.">
        <title>Chromosomal-level genome assembly of the orchid tree Bauhinia variegata (Leguminosae; Cercidoideae) supports the allotetraploid origin hypothesis of Bauhinia.</title>
        <authorList>
            <person name="Zhong Y."/>
            <person name="Chen Y."/>
            <person name="Zheng D."/>
            <person name="Pang J."/>
            <person name="Liu Y."/>
            <person name="Luo S."/>
            <person name="Meng S."/>
            <person name="Qian L."/>
            <person name="Wei D."/>
            <person name="Dai S."/>
            <person name="Zhou R."/>
        </authorList>
    </citation>
    <scope>NUCLEOTIDE SEQUENCE [LARGE SCALE GENOMIC DNA]</scope>
    <source>
        <strain evidence="1">BV-YZ2020</strain>
    </source>
</reference>
<comment type="caution">
    <text evidence="1">The sequence shown here is derived from an EMBL/GenBank/DDBJ whole genome shotgun (WGS) entry which is preliminary data.</text>
</comment>
<gene>
    <name evidence="1" type="ORF">L6164_016612</name>
</gene>